<dbReference type="FunFam" id="2.40.10.10:FF:000146">
    <property type="entry name" value="Serine protease 53"/>
    <property type="match status" value="1"/>
</dbReference>
<dbReference type="GO" id="GO:0004252">
    <property type="term" value="F:serine-type endopeptidase activity"/>
    <property type="evidence" value="ECO:0007669"/>
    <property type="project" value="InterPro"/>
</dbReference>
<evidence type="ECO:0000256" key="10">
    <source>
        <dbReference type="RuleBase" id="RU363034"/>
    </source>
</evidence>
<accession>A0A6G5A938</accession>
<name>A0A6G5A938_RHIMP</name>
<evidence type="ECO:0000256" key="2">
    <source>
        <dbReference type="ARBA" id="ARBA00022525"/>
    </source>
</evidence>
<dbReference type="PROSITE" id="PS00134">
    <property type="entry name" value="TRYPSIN_HIS"/>
    <property type="match status" value="1"/>
</dbReference>
<evidence type="ECO:0000313" key="13">
    <source>
        <dbReference type="EMBL" id="NIE46696.1"/>
    </source>
</evidence>
<evidence type="ECO:0000256" key="1">
    <source>
        <dbReference type="ARBA" id="ARBA00004613"/>
    </source>
</evidence>
<comment type="subcellular location">
    <subcellularLocation>
        <location evidence="1">Secreted</location>
    </subcellularLocation>
</comment>
<dbReference type="PROSITE" id="PS50240">
    <property type="entry name" value="TRYPSIN_DOM"/>
    <property type="match status" value="1"/>
</dbReference>
<evidence type="ECO:0000256" key="3">
    <source>
        <dbReference type="ARBA" id="ARBA00022670"/>
    </source>
</evidence>
<dbReference type="PRINTS" id="PR00722">
    <property type="entry name" value="CHYMOTRYPSIN"/>
</dbReference>
<organism evidence="13">
    <name type="scientific">Rhipicephalus microplus</name>
    <name type="common">Cattle tick</name>
    <name type="synonym">Boophilus microplus</name>
    <dbReference type="NCBI Taxonomy" id="6941"/>
    <lineage>
        <taxon>Eukaryota</taxon>
        <taxon>Metazoa</taxon>
        <taxon>Ecdysozoa</taxon>
        <taxon>Arthropoda</taxon>
        <taxon>Chelicerata</taxon>
        <taxon>Arachnida</taxon>
        <taxon>Acari</taxon>
        <taxon>Parasitiformes</taxon>
        <taxon>Ixodida</taxon>
        <taxon>Ixodoidea</taxon>
        <taxon>Ixodidae</taxon>
        <taxon>Rhipicephalinae</taxon>
        <taxon>Rhipicephalus</taxon>
        <taxon>Boophilus</taxon>
    </lineage>
</organism>
<sequence length="299" mass="32668">MASIIEKLLIGLSLLLVTLERISAQKETLNPKGCGVSSYKTMIVNGTEVKETQYPWAVFLATQFPSGQYACGGTIITKRHVLSAAHCFLVNNEYAQKVTVSYGSVDRHSGKKVDASKVLIHKHFDNLTASNDIALLEVKYPFQFNKDVAPICLPTTPVKLVNKDAVVAGWGSLYLGGQGVDFLRHTTVTFLPDQICSVIFMGRRYSSVLQCCAHKRGKGACKGDSGGPVMLRSATDRFQQVGIVSYLIGTCGGDFNPQVYTRINAYIDWLTQAVSSSASYKLLGSLKPEMLKRISISWG</sequence>
<dbReference type="PROSITE" id="PS00135">
    <property type="entry name" value="TRYPSIN_SER"/>
    <property type="match status" value="1"/>
</dbReference>
<keyword evidence="8" id="KW-1015">Disulfide bond</keyword>
<comment type="similarity">
    <text evidence="9">Belongs to the peptidase S1 family. CLIP subfamily.</text>
</comment>
<dbReference type="SUPFAM" id="SSF50494">
    <property type="entry name" value="Trypsin-like serine proteases"/>
    <property type="match status" value="1"/>
</dbReference>
<feature type="chain" id="PRO_5026161748" evidence="11">
    <location>
        <begin position="25"/>
        <end position="299"/>
    </location>
</feature>
<dbReference type="PANTHER" id="PTHR24256">
    <property type="entry name" value="TRYPTASE-RELATED"/>
    <property type="match status" value="1"/>
</dbReference>
<dbReference type="InterPro" id="IPR043504">
    <property type="entry name" value="Peptidase_S1_PA_chymotrypsin"/>
</dbReference>
<keyword evidence="5 10" id="KW-0378">Hydrolase</keyword>
<dbReference type="GO" id="GO:0006508">
    <property type="term" value="P:proteolysis"/>
    <property type="evidence" value="ECO:0007669"/>
    <property type="project" value="UniProtKB-KW"/>
</dbReference>
<dbReference type="InterPro" id="IPR051487">
    <property type="entry name" value="Ser/Thr_Proteases_Immune/Dev"/>
</dbReference>
<dbReference type="GO" id="GO:0005576">
    <property type="term" value="C:extracellular region"/>
    <property type="evidence" value="ECO:0007669"/>
    <property type="project" value="UniProtKB-SubCell"/>
</dbReference>
<keyword evidence="2" id="KW-0964">Secreted</keyword>
<dbReference type="InterPro" id="IPR033116">
    <property type="entry name" value="TRYPSIN_SER"/>
</dbReference>
<keyword evidence="3 10" id="KW-0645">Protease</keyword>
<protein>
    <submittedName>
        <fullName evidence="13">Putative trypsin-like serine protease</fullName>
    </submittedName>
</protein>
<dbReference type="InterPro" id="IPR018114">
    <property type="entry name" value="TRYPSIN_HIS"/>
</dbReference>
<dbReference type="InterPro" id="IPR009003">
    <property type="entry name" value="Peptidase_S1_PA"/>
</dbReference>
<evidence type="ECO:0000256" key="5">
    <source>
        <dbReference type="ARBA" id="ARBA00022801"/>
    </source>
</evidence>
<reference evidence="13" key="1">
    <citation type="submission" date="2020-03" db="EMBL/GenBank/DDBJ databases">
        <title>A transcriptome and proteome of the tick Rhipicephalus microplus shaped by the genetic composition of its hosts and developmental stage.</title>
        <authorList>
            <person name="Garcia G.R."/>
            <person name="Ribeiro J.M.C."/>
            <person name="Maruyama S.R."/>
            <person name="Gardinasse L.G."/>
            <person name="Nelson K."/>
            <person name="Ferreira B.R."/>
            <person name="Andrade T.G."/>
            <person name="Santos I.K.F.M."/>
        </authorList>
    </citation>
    <scope>NUCLEOTIDE SEQUENCE</scope>
    <source>
        <strain evidence="13">NSGR</strain>
        <tissue evidence="13">Salivary glands</tissue>
    </source>
</reference>
<keyword evidence="6 10" id="KW-0720">Serine protease</keyword>
<dbReference type="InterPro" id="IPR001254">
    <property type="entry name" value="Trypsin_dom"/>
</dbReference>
<dbReference type="SMART" id="SM00020">
    <property type="entry name" value="Tryp_SPc"/>
    <property type="match status" value="1"/>
</dbReference>
<evidence type="ECO:0000256" key="11">
    <source>
        <dbReference type="SAM" id="SignalP"/>
    </source>
</evidence>
<dbReference type="VEuPathDB" id="VectorBase:LOC119164226"/>
<dbReference type="EMBL" id="GIKN01004423">
    <property type="protein sequence ID" value="NIE46696.1"/>
    <property type="molecule type" value="Transcribed_RNA"/>
</dbReference>
<evidence type="ECO:0000256" key="4">
    <source>
        <dbReference type="ARBA" id="ARBA00022729"/>
    </source>
</evidence>
<feature type="signal peptide" evidence="11">
    <location>
        <begin position="1"/>
        <end position="24"/>
    </location>
</feature>
<dbReference type="Gene3D" id="2.40.10.10">
    <property type="entry name" value="Trypsin-like serine proteases"/>
    <property type="match status" value="1"/>
</dbReference>
<evidence type="ECO:0000256" key="9">
    <source>
        <dbReference type="ARBA" id="ARBA00024195"/>
    </source>
</evidence>
<keyword evidence="7" id="KW-0865">Zymogen</keyword>
<dbReference type="OrthoDB" id="10051896at2759"/>
<dbReference type="CDD" id="cd00190">
    <property type="entry name" value="Tryp_SPc"/>
    <property type="match status" value="1"/>
</dbReference>
<evidence type="ECO:0000256" key="8">
    <source>
        <dbReference type="ARBA" id="ARBA00023157"/>
    </source>
</evidence>
<evidence type="ECO:0000259" key="12">
    <source>
        <dbReference type="PROSITE" id="PS50240"/>
    </source>
</evidence>
<feature type="domain" description="Peptidase S1" evidence="12">
    <location>
        <begin position="43"/>
        <end position="275"/>
    </location>
</feature>
<evidence type="ECO:0000256" key="6">
    <source>
        <dbReference type="ARBA" id="ARBA00022825"/>
    </source>
</evidence>
<dbReference type="AlphaFoldDB" id="A0A6G5A938"/>
<evidence type="ECO:0000256" key="7">
    <source>
        <dbReference type="ARBA" id="ARBA00023145"/>
    </source>
</evidence>
<keyword evidence="4 11" id="KW-0732">Signal</keyword>
<dbReference type="InterPro" id="IPR001314">
    <property type="entry name" value="Peptidase_S1A"/>
</dbReference>
<proteinExistence type="inferred from homology"/>
<dbReference type="Pfam" id="PF00089">
    <property type="entry name" value="Trypsin"/>
    <property type="match status" value="1"/>
</dbReference>